<sequence length="69" mass="7395">MREQSSEHMSGRASLGRSKQARPSSAVEPSLVAGAVEFCTMMGHLARMPELISPKVAVSQLDLPSLSRV</sequence>
<dbReference type="EMBL" id="VSSQ01037467">
    <property type="protein sequence ID" value="MPM90166.1"/>
    <property type="molecule type" value="Genomic_DNA"/>
</dbReference>
<evidence type="ECO:0000313" key="2">
    <source>
        <dbReference type="EMBL" id="MPM90166.1"/>
    </source>
</evidence>
<evidence type="ECO:0000256" key="1">
    <source>
        <dbReference type="SAM" id="MobiDB-lite"/>
    </source>
</evidence>
<name>A0A645DLG1_9ZZZZ</name>
<proteinExistence type="predicted"/>
<comment type="caution">
    <text evidence="2">The sequence shown here is derived from an EMBL/GenBank/DDBJ whole genome shotgun (WGS) entry which is preliminary data.</text>
</comment>
<protein>
    <submittedName>
        <fullName evidence="2">Uncharacterized protein</fullName>
    </submittedName>
</protein>
<feature type="compositionally biased region" description="Basic and acidic residues" evidence="1">
    <location>
        <begin position="1"/>
        <end position="10"/>
    </location>
</feature>
<feature type="region of interest" description="Disordered" evidence="1">
    <location>
        <begin position="1"/>
        <end position="28"/>
    </location>
</feature>
<accession>A0A645DLG1</accession>
<dbReference type="AlphaFoldDB" id="A0A645DLG1"/>
<reference evidence="2" key="1">
    <citation type="submission" date="2019-08" db="EMBL/GenBank/DDBJ databases">
        <authorList>
            <person name="Kucharzyk K."/>
            <person name="Murdoch R.W."/>
            <person name="Higgins S."/>
            <person name="Loffler F."/>
        </authorList>
    </citation>
    <scope>NUCLEOTIDE SEQUENCE</scope>
</reference>
<organism evidence="2">
    <name type="scientific">bioreactor metagenome</name>
    <dbReference type="NCBI Taxonomy" id="1076179"/>
    <lineage>
        <taxon>unclassified sequences</taxon>
        <taxon>metagenomes</taxon>
        <taxon>ecological metagenomes</taxon>
    </lineage>
</organism>
<gene>
    <name evidence="2" type="ORF">SDC9_137283</name>
</gene>